<feature type="transmembrane region" description="Helical" evidence="1">
    <location>
        <begin position="17"/>
        <end position="36"/>
    </location>
</feature>
<sequence length="148" mass="17067">MLTASIRFKFNRSFTGLYFMAASIVSNGPMTVILTVHSAKRLWEKKLVVLYYYYEDTLRLNLQTAFSDRTAKMAEKLLKVFIMQLIGAMAFMLFPLIMLFTSLMIDFRGAISDEAMALLRVVPLIFFVFDPLHFPLIFILKHGGHRTV</sequence>
<protein>
    <recommendedName>
        <fullName evidence="4">G protein-coupled receptor</fullName>
    </recommendedName>
</protein>
<gene>
    <name evidence="2" type="ORF">PENTCL1PPCAC_14025</name>
</gene>
<keyword evidence="1" id="KW-0472">Membrane</keyword>
<evidence type="ECO:0000313" key="3">
    <source>
        <dbReference type="Proteomes" id="UP001432027"/>
    </source>
</evidence>
<dbReference type="EMBL" id="BTSX01000004">
    <property type="protein sequence ID" value="GMS91850.1"/>
    <property type="molecule type" value="Genomic_DNA"/>
</dbReference>
<comment type="caution">
    <text evidence="2">The sequence shown here is derived from an EMBL/GenBank/DDBJ whole genome shotgun (WGS) entry which is preliminary data.</text>
</comment>
<reference evidence="2" key="1">
    <citation type="submission" date="2023-10" db="EMBL/GenBank/DDBJ databases">
        <title>Genome assembly of Pristionchus species.</title>
        <authorList>
            <person name="Yoshida K."/>
            <person name="Sommer R.J."/>
        </authorList>
    </citation>
    <scope>NUCLEOTIDE SEQUENCE</scope>
    <source>
        <strain evidence="2">RS0144</strain>
    </source>
</reference>
<keyword evidence="1" id="KW-1133">Transmembrane helix</keyword>
<evidence type="ECO:0008006" key="4">
    <source>
        <dbReference type="Google" id="ProtNLM"/>
    </source>
</evidence>
<dbReference type="InterPro" id="IPR019428">
    <property type="entry name" value="7TM_GPCR_serpentine_rcpt_Str"/>
</dbReference>
<feature type="transmembrane region" description="Helical" evidence="1">
    <location>
        <begin position="80"/>
        <end position="105"/>
    </location>
</feature>
<keyword evidence="1" id="KW-0812">Transmembrane</keyword>
<proteinExistence type="predicted"/>
<accession>A0AAV5T8E3</accession>
<feature type="non-terminal residue" evidence="2">
    <location>
        <position position="148"/>
    </location>
</feature>
<dbReference type="Proteomes" id="UP001432027">
    <property type="component" value="Unassembled WGS sequence"/>
</dbReference>
<feature type="transmembrane region" description="Helical" evidence="1">
    <location>
        <begin position="117"/>
        <end position="140"/>
    </location>
</feature>
<organism evidence="2 3">
    <name type="scientific">Pristionchus entomophagus</name>
    <dbReference type="NCBI Taxonomy" id="358040"/>
    <lineage>
        <taxon>Eukaryota</taxon>
        <taxon>Metazoa</taxon>
        <taxon>Ecdysozoa</taxon>
        <taxon>Nematoda</taxon>
        <taxon>Chromadorea</taxon>
        <taxon>Rhabditida</taxon>
        <taxon>Rhabditina</taxon>
        <taxon>Diplogasteromorpha</taxon>
        <taxon>Diplogasteroidea</taxon>
        <taxon>Neodiplogasteridae</taxon>
        <taxon>Pristionchus</taxon>
    </lineage>
</organism>
<evidence type="ECO:0000256" key="1">
    <source>
        <dbReference type="SAM" id="Phobius"/>
    </source>
</evidence>
<dbReference type="Pfam" id="PF10326">
    <property type="entry name" value="7TM_GPCR_Str"/>
    <property type="match status" value="1"/>
</dbReference>
<name>A0AAV5T8E3_9BILA</name>
<dbReference type="AlphaFoldDB" id="A0AAV5T8E3"/>
<evidence type="ECO:0000313" key="2">
    <source>
        <dbReference type="EMBL" id="GMS91850.1"/>
    </source>
</evidence>
<dbReference type="PANTHER" id="PTHR45830:SF15">
    <property type="entry name" value="SERPENTINE RECEPTOR, CLASS I"/>
    <property type="match status" value="1"/>
</dbReference>
<keyword evidence="3" id="KW-1185">Reference proteome</keyword>
<dbReference type="PANTHER" id="PTHR45830">
    <property type="entry name" value="SERPENTINE RECEPTOR, CLASS I"/>
    <property type="match status" value="1"/>
</dbReference>